<protein>
    <submittedName>
        <fullName evidence="2">Uncharacterized protein</fullName>
    </submittedName>
</protein>
<evidence type="ECO:0000313" key="3">
    <source>
        <dbReference type="Proteomes" id="UP001356427"/>
    </source>
</evidence>
<evidence type="ECO:0000313" key="2">
    <source>
        <dbReference type="EMBL" id="KAK6320652.1"/>
    </source>
</evidence>
<sequence>MLEDIGHKLDPRRFGCRKGRSTTDALVSLLDMKSTDASLPTEWTTEERYVAHEGNNSVSTPSEVSVFPNLDTGPRTNFANQKDPGSNRKITVRLGVHVALFGPREFLVPELLLALYKEPILYSLGEKKGVLSLRITGIRKSDL</sequence>
<proteinExistence type="predicted"/>
<feature type="compositionally biased region" description="Polar residues" evidence="1">
    <location>
        <begin position="74"/>
        <end position="84"/>
    </location>
</feature>
<evidence type="ECO:0000256" key="1">
    <source>
        <dbReference type="SAM" id="MobiDB-lite"/>
    </source>
</evidence>
<feature type="region of interest" description="Disordered" evidence="1">
    <location>
        <begin position="53"/>
        <end position="84"/>
    </location>
</feature>
<accession>A0AAN8M7C1</accession>
<reference evidence="2 3" key="1">
    <citation type="submission" date="2021-04" db="EMBL/GenBank/DDBJ databases">
        <authorList>
            <person name="De Guttry C."/>
            <person name="Zahm M."/>
            <person name="Klopp C."/>
            <person name="Cabau C."/>
            <person name="Louis A."/>
            <person name="Berthelot C."/>
            <person name="Parey E."/>
            <person name="Roest Crollius H."/>
            <person name="Montfort J."/>
            <person name="Robinson-Rechavi M."/>
            <person name="Bucao C."/>
            <person name="Bouchez O."/>
            <person name="Gislard M."/>
            <person name="Lluch J."/>
            <person name="Milhes M."/>
            <person name="Lampietro C."/>
            <person name="Lopez Roques C."/>
            <person name="Donnadieu C."/>
            <person name="Braasch I."/>
            <person name="Desvignes T."/>
            <person name="Postlethwait J."/>
            <person name="Bobe J."/>
            <person name="Wedekind C."/>
            <person name="Guiguen Y."/>
        </authorList>
    </citation>
    <scope>NUCLEOTIDE SEQUENCE [LARGE SCALE GENOMIC DNA]</scope>
    <source>
        <strain evidence="2">Cs_M1</strain>
        <tissue evidence="2">Blood</tissue>
    </source>
</reference>
<name>A0AAN8M7C1_9TELE</name>
<gene>
    <name evidence="2" type="ORF">J4Q44_G00097590</name>
</gene>
<dbReference type="Proteomes" id="UP001356427">
    <property type="component" value="Unassembled WGS sequence"/>
</dbReference>
<dbReference type="AlphaFoldDB" id="A0AAN8M7C1"/>
<organism evidence="2 3">
    <name type="scientific">Coregonus suidteri</name>
    <dbReference type="NCBI Taxonomy" id="861788"/>
    <lineage>
        <taxon>Eukaryota</taxon>
        <taxon>Metazoa</taxon>
        <taxon>Chordata</taxon>
        <taxon>Craniata</taxon>
        <taxon>Vertebrata</taxon>
        <taxon>Euteleostomi</taxon>
        <taxon>Actinopterygii</taxon>
        <taxon>Neopterygii</taxon>
        <taxon>Teleostei</taxon>
        <taxon>Protacanthopterygii</taxon>
        <taxon>Salmoniformes</taxon>
        <taxon>Salmonidae</taxon>
        <taxon>Coregoninae</taxon>
        <taxon>Coregonus</taxon>
    </lineage>
</organism>
<comment type="caution">
    <text evidence="2">The sequence shown here is derived from an EMBL/GenBank/DDBJ whole genome shotgun (WGS) entry which is preliminary data.</text>
</comment>
<keyword evidence="3" id="KW-1185">Reference proteome</keyword>
<dbReference type="EMBL" id="JAGTTL010000007">
    <property type="protein sequence ID" value="KAK6320652.1"/>
    <property type="molecule type" value="Genomic_DNA"/>
</dbReference>
<feature type="compositionally biased region" description="Polar residues" evidence="1">
    <location>
        <begin position="54"/>
        <end position="63"/>
    </location>
</feature>